<organism evidence="2 3">
    <name type="scientific">Oryza rufipogon</name>
    <name type="common">Brownbeard rice</name>
    <name type="synonym">Asian wild rice</name>
    <dbReference type="NCBI Taxonomy" id="4529"/>
    <lineage>
        <taxon>Eukaryota</taxon>
        <taxon>Viridiplantae</taxon>
        <taxon>Streptophyta</taxon>
        <taxon>Embryophyta</taxon>
        <taxon>Tracheophyta</taxon>
        <taxon>Spermatophyta</taxon>
        <taxon>Magnoliopsida</taxon>
        <taxon>Liliopsida</taxon>
        <taxon>Poales</taxon>
        <taxon>Poaceae</taxon>
        <taxon>BOP clade</taxon>
        <taxon>Oryzoideae</taxon>
        <taxon>Oryzeae</taxon>
        <taxon>Oryzinae</taxon>
        <taxon>Oryza</taxon>
    </lineage>
</organism>
<accession>A0A0E0QXY8</accession>
<evidence type="ECO:0000256" key="1">
    <source>
        <dbReference type="SAM" id="SignalP"/>
    </source>
</evidence>
<sequence>MGGRSAACFLLVVLVLLGTPTSADECRDISTKDLFCLKYLCKSFCLDEARNWGGTAGYVDQYWCKGQRLVFKPIRIACQQLKLNGRAKKRCNNVSL</sequence>
<dbReference type="EnsemblPlants" id="ORUFI10G07310.1">
    <property type="protein sequence ID" value="ORUFI10G07310.1"/>
    <property type="gene ID" value="ORUFI10G07310"/>
</dbReference>
<proteinExistence type="predicted"/>
<evidence type="ECO:0000313" key="2">
    <source>
        <dbReference type="EnsemblPlants" id="ORUFI10G07310.1"/>
    </source>
</evidence>
<protein>
    <recommendedName>
        <fullName evidence="4">Bifunctional inhibitor/plant lipid transfer protein/seed storage helical domain-containing protein</fullName>
    </recommendedName>
</protein>
<feature type="chain" id="PRO_5002371772" description="Bifunctional inhibitor/plant lipid transfer protein/seed storage helical domain-containing protein" evidence="1">
    <location>
        <begin position="24"/>
        <end position="96"/>
    </location>
</feature>
<evidence type="ECO:0000313" key="3">
    <source>
        <dbReference type="Proteomes" id="UP000008022"/>
    </source>
</evidence>
<dbReference type="OMA" id="KPIRIAC"/>
<dbReference type="HOGENOM" id="CLU_170639_3_1_1"/>
<feature type="signal peptide" evidence="1">
    <location>
        <begin position="1"/>
        <end position="23"/>
    </location>
</feature>
<dbReference type="AlphaFoldDB" id="A0A0E0QXY8"/>
<dbReference type="Gramene" id="ORUFI10G07310.1">
    <property type="protein sequence ID" value="ORUFI10G07310.1"/>
    <property type="gene ID" value="ORUFI10G07310"/>
</dbReference>
<dbReference type="Proteomes" id="UP000008022">
    <property type="component" value="Unassembled WGS sequence"/>
</dbReference>
<name>A0A0E0QXY8_ORYRU</name>
<reference evidence="2" key="2">
    <citation type="submission" date="2015-06" db="UniProtKB">
        <authorList>
            <consortium name="EnsemblPlants"/>
        </authorList>
    </citation>
    <scope>IDENTIFICATION</scope>
</reference>
<reference evidence="3" key="1">
    <citation type="submission" date="2013-06" db="EMBL/GenBank/DDBJ databases">
        <authorList>
            <person name="Zhao Q."/>
        </authorList>
    </citation>
    <scope>NUCLEOTIDE SEQUENCE</scope>
    <source>
        <strain evidence="3">cv. W1943</strain>
    </source>
</reference>
<keyword evidence="3" id="KW-1185">Reference proteome</keyword>
<evidence type="ECO:0008006" key="4">
    <source>
        <dbReference type="Google" id="ProtNLM"/>
    </source>
</evidence>
<keyword evidence="1" id="KW-0732">Signal</keyword>